<dbReference type="GO" id="GO:0003676">
    <property type="term" value="F:nucleic acid binding"/>
    <property type="evidence" value="ECO:0007669"/>
    <property type="project" value="InterPro"/>
</dbReference>
<gene>
    <name evidence="2" type="ORF">KSP39_PZI024497</name>
</gene>
<dbReference type="CDD" id="cd09279">
    <property type="entry name" value="RNase_HI_like"/>
    <property type="match status" value="1"/>
</dbReference>
<evidence type="ECO:0000313" key="3">
    <source>
        <dbReference type="Proteomes" id="UP001418222"/>
    </source>
</evidence>
<name>A0AAP0FTZ1_9ASPA</name>
<organism evidence="2 3">
    <name type="scientific">Platanthera zijinensis</name>
    <dbReference type="NCBI Taxonomy" id="2320716"/>
    <lineage>
        <taxon>Eukaryota</taxon>
        <taxon>Viridiplantae</taxon>
        <taxon>Streptophyta</taxon>
        <taxon>Embryophyta</taxon>
        <taxon>Tracheophyta</taxon>
        <taxon>Spermatophyta</taxon>
        <taxon>Magnoliopsida</taxon>
        <taxon>Liliopsida</taxon>
        <taxon>Asparagales</taxon>
        <taxon>Orchidaceae</taxon>
        <taxon>Orchidoideae</taxon>
        <taxon>Orchideae</taxon>
        <taxon>Orchidinae</taxon>
        <taxon>Platanthera</taxon>
    </lineage>
</organism>
<feature type="domain" description="RNase H type-1" evidence="1">
    <location>
        <begin position="1"/>
        <end position="124"/>
    </location>
</feature>
<dbReference type="Proteomes" id="UP001418222">
    <property type="component" value="Unassembled WGS sequence"/>
</dbReference>
<dbReference type="PANTHER" id="PTHR48475:SF2">
    <property type="entry name" value="RIBONUCLEASE H"/>
    <property type="match status" value="1"/>
</dbReference>
<accession>A0AAP0FTZ1</accession>
<dbReference type="EMBL" id="JBBWWQ010000021">
    <property type="protein sequence ID" value="KAK8914583.1"/>
    <property type="molecule type" value="Genomic_DNA"/>
</dbReference>
<dbReference type="Gene3D" id="3.30.420.10">
    <property type="entry name" value="Ribonuclease H-like superfamily/Ribonuclease H"/>
    <property type="match status" value="1"/>
</dbReference>
<proteinExistence type="predicted"/>
<protein>
    <recommendedName>
        <fullName evidence="1">RNase H type-1 domain-containing protein</fullName>
    </recommendedName>
</protein>
<reference evidence="2 3" key="1">
    <citation type="journal article" date="2022" name="Nat. Plants">
        <title>Genomes of leafy and leafless Platanthera orchids illuminate the evolution of mycoheterotrophy.</title>
        <authorList>
            <person name="Li M.H."/>
            <person name="Liu K.W."/>
            <person name="Li Z."/>
            <person name="Lu H.C."/>
            <person name="Ye Q.L."/>
            <person name="Zhang D."/>
            <person name="Wang J.Y."/>
            <person name="Li Y.F."/>
            <person name="Zhong Z.M."/>
            <person name="Liu X."/>
            <person name="Yu X."/>
            <person name="Liu D.K."/>
            <person name="Tu X.D."/>
            <person name="Liu B."/>
            <person name="Hao Y."/>
            <person name="Liao X.Y."/>
            <person name="Jiang Y.T."/>
            <person name="Sun W.H."/>
            <person name="Chen J."/>
            <person name="Chen Y.Q."/>
            <person name="Ai Y."/>
            <person name="Zhai J.W."/>
            <person name="Wu S.S."/>
            <person name="Zhou Z."/>
            <person name="Hsiao Y.Y."/>
            <person name="Wu W.L."/>
            <person name="Chen Y.Y."/>
            <person name="Lin Y.F."/>
            <person name="Hsu J.L."/>
            <person name="Li C.Y."/>
            <person name="Wang Z.W."/>
            <person name="Zhao X."/>
            <person name="Zhong W.Y."/>
            <person name="Ma X.K."/>
            <person name="Ma L."/>
            <person name="Huang J."/>
            <person name="Chen G.Z."/>
            <person name="Huang M.Z."/>
            <person name="Huang L."/>
            <person name="Peng D.H."/>
            <person name="Luo Y.B."/>
            <person name="Zou S.Q."/>
            <person name="Chen S.P."/>
            <person name="Lan S."/>
            <person name="Tsai W.C."/>
            <person name="Van de Peer Y."/>
            <person name="Liu Z.J."/>
        </authorList>
    </citation>
    <scope>NUCLEOTIDE SEQUENCE [LARGE SCALE GENOMIC DNA]</scope>
    <source>
        <strain evidence="2">Lor287</strain>
    </source>
</reference>
<evidence type="ECO:0000259" key="1">
    <source>
        <dbReference type="PROSITE" id="PS50879"/>
    </source>
</evidence>
<keyword evidence="3" id="KW-1185">Reference proteome</keyword>
<comment type="caution">
    <text evidence="2">The sequence shown here is derived from an EMBL/GenBank/DDBJ whole genome shotgun (WGS) entry which is preliminary data.</text>
</comment>
<dbReference type="GO" id="GO:0004523">
    <property type="term" value="F:RNA-DNA hybrid ribonuclease activity"/>
    <property type="evidence" value="ECO:0007669"/>
    <property type="project" value="InterPro"/>
</dbReference>
<evidence type="ECO:0000313" key="2">
    <source>
        <dbReference type="EMBL" id="KAK8914583.1"/>
    </source>
</evidence>
<dbReference type="AlphaFoldDB" id="A0AAP0FTZ1"/>
<dbReference type="PANTHER" id="PTHR48475">
    <property type="entry name" value="RIBONUCLEASE H"/>
    <property type="match status" value="1"/>
</dbReference>
<dbReference type="Pfam" id="PF13456">
    <property type="entry name" value="RVT_3"/>
    <property type="match status" value="1"/>
</dbReference>
<dbReference type="InterPro" id="IPR036397">
    <property type="entry name" value="RNaseH_sf"/>
</dbReference>
<dbReference type="SUPFAM" id="SSF53098">
    <property type="entry name" value="Ribonuclease H-like"/>
    <property type="match status" value="1"/>
</dbReference>
<dbReference type="PROSITE" id="PS50879">
    <property type="entry name" value="RNASE_H_1"/>
    <property type="match status" value="1"/>
</dbReference>
<dbReference type="InterPro" id="IPR002156">
    <property type="entry name" value="RNaseH_domain"/>
</dbReference>
<dbReference type="InterPro" id="IPR012337">
    <property type="entry name" value="RNaseH-like_sf"/>
</dbReference>
<sequence>MFVNGASGKHSLGGRVVLISPQGVSIEQAVALHFPVTNNQAEYEAVIAGLRLAKELGVHDVELFTDSLVVASQIRGEYEARESTLLKYLSKVRMIIGGFRAFSIQHVPSEENEAADRLAKFGPRRGEALTELFHPAIEEGELMEVDRRPSWVDPFIAFFTTGSLPEGFKEAKGFRLKVVHYLMHEGGLHRKMLSGLFARCVAEEEIPRILEEVHSGECGSHSGVGRWKQG</sequence>